<dbReference type="Gramene" id="OMP00629">
    <property type="protein sequence ID" value="OMP00629"/>
    <property type="gene ID" value="CCACVL1_03325"/>
</dbReference>
<name>A0A1R3K0L1_COCAP</name>
<dbReference type="EMBL" id="AWWV01006628">
    <property type="protein sequence ID" value="OMP00629.1"/>
    <property type="molecule type" value="Genomic_DNA"/>
</dbReference>
<sequence length="33" mass="3555">LGHKQRKDKLCGLVKYEDDSKQALMGPGNGPGN</sequence>
<comment type="caution">
    <text evidence="1">The sequence shown here is derived from an EMBL/GenBank/DDBJ whole genome shotgun (WGS) entry which is preliminary data.</text>
</comment>
<evidence type="ECO:0000313" key="2">
    <source>
        <dbReference type="Proteomes" id="UP000188268"/>
    </source>
</evidence>
<dbReference type="AlphaFoldDB" id="A0A1R3K0L1"/>
<gene>
    <name evidence="1" type="ORF">CCACVL1_03325</name>
</gene>
<feature type="non-terminal residue" evidence="1">
    <location>
        <position position="1"/>
    </location>
</feature>
<reference evidence="1 2" key="1">
    <citation type="submission" date="2013-09" db="EMBL/GenBank/DDBJ databases">
        <title>Corchorus capsularis genome sequencing.</title>
        <authorList>
            <person name="Alam M."/>
            <person name="Haque M.S."/>
            <person name="Islam M.S."/>
            <person name="Emdad E.M."/>
            <person name="Islam M.M."/>
            <person name="Ahmed B."/>
            <person name="Halim A."/>
            <person name="Hossen Q.M.M."/>
            <person name="Hossain M.Z."/>
            <person name="Ahmed R."/>
            <person name="Khan M.M."/>
            <person name="Islam R."/>
            <person name="Rashid M.M."/>
            <person name="Khan S.A."/>
            <person name="Rahman M.S."/>
            <person name="Alam M."/>
        </authorList>
    </citation>
    <scope>NUCLEOTIDE SEQUENCE [LARGE SCALE GENOMIC DNA]</scope>
    <source>
        <strain evidence="2">cv. CVL-1</strain>
        <tissue evidence="1">Whole seedling</tissue>
    </source>
</reference>
<accession>A0A1R3K0L1</accession>
<organism evidence="1 2">
    <name type="scientific">Corchorus capsularis</name>
    <name type="common">Jute</name>
    <dbReference type="NCBI Taxonomy" id="210143"/>
    <lineage>
        <taxon>Eukaryota</taxon>
        <taxon>Viridiplantae</taxon>
        <taxon>Streptophyta</taxon>
        <taxon>Embryophyta</taxon>
        <taxon>Tracheophyta</taxon>
        <taxon>Spermatophyta</taxon>
        <taxon>Magnoliopsida</taxon>
        <taxon>eudicotyledons</taxon>
        <taxon>Gunneridae</taxon>
        <taxon>Pentapetalae</taxon>
        <taxon>rosids</taxon>
        <taxon>malvids</taxon>
        <taxon>Malvales</taxon>
        <taxon>Malvaceae</taxon>
        <taxon>Grewioideae</taxon>
        <taxon>Apeibeae</taxon>
        <taxon>Corchorus</taxon>
    </lineage>
</organism>
<evidence type="ECO:0000313" key="1">
    <source>
        <dbReference type="EMBL" id="OMP00629.1"/>
    </source>
</evidence>
<protein>
    <submittedName>
        <fullName evidence="1">Uncharacterized protein</fullName>
    </submittedName>
</protein>
<keyword evidence="2" id="KW-1185">Reference proteome</keyword>
<dbReference type="Proteomes" id="UP000188268">
    <property type="component" value="Unassembled WGS sequence"/>
</dbReference>
<proteinExistence type="predicted"/>